<dbReference type="AlphaFoldDB" id="R4PWX0"/>
<dbReference type="KEGG" id="saal:L336_0528"/>
<evidence type="ECO:0008006" key="4">
    <source>
        <dbReference type="Google" id="ProtNLM"/>
    </source>
</evidence>
<evidence type="ECO:0000313" key="3">
    <source>
        <dbReference type="Proteomes" id="UP000013893"/>
    </source>
</evidence>
<gene>
    <name evidence="2" type="ORF">L336_0528</name>
</gene>
<sequence>MNRRVVIIATGLVCILVISVLVGVYFSSKSAVDRESILGKLPPYTDAEFVQGLRPFISERFEDWRVVSVEPFQNGWYIVTYKSSQPDEPYEIYRLLEDKQPNERGFTSYNPFKLSSEQRKKIPQEVLDALPKSPY</sequence>
<organism evidence="2 3">
    <name type="scientific">Candidatus Saccharimonas aalborgensis</name>
    <dbReference type="NCBI Taxonomy" id="1332188"/>
    <lineage>
        <taxon>Bacteria</taxon>
        <taxon>Candidatus Saccharimonadota</taxon>
        <taxon>Candidatus Saccharimonadia</taxon>
        <taxon>Candidatus Saccharimonadales</taxon>
        <taxon>Candidatus Saccharimonadaceae</taxon>
        <taxon>Candidatus Saccharimonas</taxon>
    </lineage>
</organism>
<feature type="transmembrane region" description="Helical" evidence="1">
    <location>
        <begin position="6"/>
        <end position="26"/>
    </location>
</feature>
<name>R4PWX0_9BACT</name>
<dbReference type="EMBL" id="CP005957">
    <property type="protein sequence ID" value="AGL62232.1"/>
    <property type="molecule type" value="Genomic_DNA"/>
</dbReference>
<proteinExistence type="predicted"/>
<dbReference type="HOGENOM" id="CLU_1881967_0_0_0"/>
<evidence type="ECO:0000313" key="2">
    <source>
        <dbReference type="EMBL" id="AGL62232.1"/>
    </source>
</evidence>
<dbReference type="STRING" id="1332188.L336_0528"/>
<keyword evidence="1" id="KW-0812">Transmembrane</keyword>
<dbReference type="RefSeq" id="WP_015641682.1">
    <property type="nucleotide sequence ID" value="NC_021219.1"/>
</dbReference>
<protein>
    <recommendedName>
        <fullName evidence="4">DUF3139 domain-containing protein</fullName>
    </recommendedName>
</protein>
<accession>R4PWX0</accession>
<keyword evidence="1" id="KW-0472">Membrane</keyword>
<evidence type="ECO:0000256" key="1">
    <source>
        <dbReference type="SAM" id="Phobius"/>
    </source>
</evidence>
<reference evidence="2 3" key="1">
    <citation type="journal article" date="2013" name="Nat. Biotechnol.">
        <title>Genome sequences of rare, uncultured bacteria obtained by differential coverage binning of multiple metagenomes.</title>
        <authorList>
            <person name="Albertsen M."/>
            <person name="Hugenholtz P."/>
            <person name="Skarshewski A."/>
            <person name="Nielsen K.L."/>
            <person name="Tyson G.W."/>
            <person name="Nielsen P.H."/>
        </authorList>
    </citation>
    <scope>NUCLEOTIDE SEQUENCE [LARGE SCALE GENOMIC DNA]</scope>
    <source>
        <strain evidence="2">TM71</strain>
    </source>
</reference>
<keyword evidence="1" id="KW-1133">Transmembrane helix</keyword>
<dbReference type="Proteomes" id="UP000013893">
    <property type="component" value="Chromosome"/>
</dbReference>
<keyword evidence="3" id="KW-1185">Reference proteome</keyword>